<dbReference type="PANTHER" id="PTHR30483:SF6">
    <property type="entry name" value="PERIPLASMIC BINDING PROTEIN OF ABC TRANSPORTER FOR NATURAL AMINO ACIDS"/>
    <property type="match status" value="1"/>
</dbReference>
<dbReference type="EMBL" id="JBBKZV010000005">
    <property type="protein sequence ID" value="MEJ8822549.1"/>
    <property type="molecule type" value="Genomic_DNA"/>
</dbReference>
<dbReference type="PANTHER" id="PTHR30483">
    <property type="entry name" value="LEUCINE-SPECIFIC-BINDING PROTEIN"/>
    <property type="match status" value="1"/>
</dbReference>
<evidence type="ECO:0000259" key="4">
    <source>
        <dbReference type="Pfam" id="PF13458"/>
    </source>
</evidence>
<evidence type="ECO:0000313" key="5">
    <source>
        <dbReference type="EMBL" id="MEJ8822549.1"/>
    </source>
</evidence>
<evidence type="ECO:0000256" key="2">
    <source>
        <dbReference type="ARBA" id="ARBA00022729"/>
    </source>
</evidence>
<comment type="caution">
    <text evidence="5">The sequence shown here is derived from an EMBL/GenBank/DDBJ whole genome shotgun (WGS) entry which is preliminary data.</text>
</comment>
<sequence>MNSNPLRSLALGLTAASLACALHAQPAPKLTDGKVRFGVLTDMAGPTSDLAGPGSVLAAQMAIEDFGGKVLGMPVDMVSADHQMKPDLAANTARQWFDTQQVDVILDLASSPIALAVMEIAKQKNKIAFVNGAGTSRITNDSCNANTVHTSWDSYSQSYSLINAVAKQGGDSWFFITLDNAGGQGVERDGMDAVKAAGGKVVGSVRFPLNSPDFSSYVLQAQASKAKVVALIASGSDSVNAFKAIDEFGLNKQQKVVAMVTFIPEIHSLGITAAQGLILNEAFYWDTNAETRKFSERFFARFKKMPDAVHAGVYSSITHYLQAVQATGTDDAAVVMKKMKEMPVNDFYGHGGSIREDGRMIFDMHMVQVKKPSESKKPWDYYNILATIPAAQAFQPLSKSTCSLVTKKS</sequence>
<dbReference type="Proteomes" id="UP001363010">
    <property type="component" value="Unassembled WGS sequence"/>
</dbReference>
<organism evidence="5 6">
    <name type="scientific">Variovorax humicola</name>
    <dbReference type="NCBI Taxonomy" id="1769758"/>
    <lineage>
        <taxon>Bacteria</taxon>
        <taxon>Pseudomonadati</taxon>
        <taxon>Pseudomonadota</taxon>
        <taxon>Betaproteobacteria</taxon>
        <taxon>Burkholderiales</taxon>
        <taxon>Comamonadaceae</taxon>
        <taxon>Variovorax</taxon>
    </lineage>
</organism>
<reference evidence="5 6" key="1">
    <citation type="submission" date="2024-03" db="EMBL/GenBank/DDBJ databases">
        <title>Novel species of the genus Variovorax.</title>
        <authorList>
            <person name="Liu Q."/>
            <person name="Xin Y.-H."/>
        </authorList>
    </citation>
    <scope>NUCLEOTIDE SEQUENCE [LARGE SCALE GENOMIC DNA]</scope>
    <source>
        <strain evidence="5 6">KACC 18501</strain>
    </source>
</reference>
<keyword evidence="6" id="KW-1185">Reference proteome</keyword>
<evidence type="ECO:0000256" key="1">
    <source>
        <dbReference type="ARBA" id="ARBA00010062"/>
    </source>
</evidence>
<dbReference type="InterPro" id="IPR028082">
    <property type="entry name" value="Peripla_BP_I"/>
</dbReference>
<dbReference type="CDD" id="cd06327">
    <property type="entry name" value="PBP1_SBP-like"/>
    <property type="match status" value="1"/>
</dbReference>
<dbReference type="SUPFAM" id="SSF53822">
    <property type="entry name" value="Periplasmic binding protein-like I"/>
    <property type="match status" value="1"/>
</dbReference>
<dbReference type="RefSeq" id="WP_340363595.1">
    <property type="nucleotide sequence ID" value="NZ_JBBKZV010000005.1"/>
</dbReference>
<name>A0ABU8VXK5_9BURK</name>
<dbReference type="Pfam" id="PF13458">
    <property type="entry name" value="Peripla_BP_6"/>
    <property type="match status" value="1"/>
</dbReference>
<dbReference type="InterPro" id="IPR028081">
    <property type="entry name" value="Leu-bd"/>
</dbReference>
<protein>
    <submittedName>
        <fullName evidence="5">ABC transporter substrate-binding protein</fullName>
    </submittedName>
</protein>
<feature type="signal peptide" evidence="3">
    <location>
        <begin position="1"/>
        <end position="24"/>
    </location>
</feature>
<evidence type="ECO:0000256" key="3">
    <source>
        <dbReference type="SAM" id="SignalP"/>
    </source>
</evidence>
<dbReference type="Gene3D" id="3.40.50.2300">
    <property type="match status" value="2"/>
</dbReference>
<proteinExistence type="inferred from homology"/>
<keyword evidence="2 3" id="KW-0732">Signal</keyword>
<comment type="similarity">
    <text evidence="1">Belongs to the leucine-binding protein family.</text>
</comment>
<feature type="chain" id="PRO_5046631124" evidence="3">
    <location>
        <begin position="25"/>
        <end position="409"/>
    </location>
</feature>
<dbReference type="PROSITE" id="PS51257">
    <property type="entry name" value="PROKAR_LIPOPROTEIN"/>
    <property type="match status" value="1"/>
</dbReference>
<dbReference type="InterPro" id="IPR051010">
    <property type="entry name" value="BCAA_transport"/>
</dbReference>
<accession>A0ABU8VXK5</accession>
<evidence type="ECO:0000313" key="6">
    <source>
        <dbReference type="Proteomes" id="UP001363010"/>
    </source>
</evidence>
<gene>
    <name evidence="5" type="ORF">WKW80_10960</name>
</gene>
<feature type="domain" description="Leucine-binding protein" evidence="4">
    <location>
        <begin position="34"/>
        <end position="370"/>
    </location>
</feature>